<dbReference type="Pfam" id="PF01432">
    <property type="entry name" value="Peptidase_M3"/>
    <property type="match status" value="1"/>
</dbReference>
<dbReference type="PANTHER" id="PTHR11804">
    <property type="entry name" value="PROTEASE M3 THIMET OLIGOPEPTIDASE-RELATED"/>
    <property type="match status" value="1"/>
</dbReference>
<dbReference type="InterPro" id="IPR024080">
    <property type="entry name" value="Neurolysin/TOP_N"/>
</dbReference>
<keyword evidence="6 7" id="KW-0482">Metalloprotease</keyword>
<dbReference type="EMBL" id="JAWRVE010000209">
    <property type="protein sequence ID" value="KAL1848932.1"/>
    <property type="molecule type" value="Genomic_DNA"/>
</dbReference>
<name>A0ABR3VZ41_9PEZI</name>
<dbReference type="InterPro" id="IPR024077">
    <property type="entry name" value="Neurolysin/TOP_dom2"/>
</dbReference>
<dbReference type="Gene3D" id="1.20.1050.40">
    <property type="entry name" value="Endopeptidase. Chain P, domain 1"/>
    <property type="match status" value="1"/>
</dbReference>
<accession>A0ABR3VZ41</accession>
<dbReference type="PANTHER" id="PTHR11804:SF84">
    <property type="entry name" value="SACCHAROLYSIN"/>
    <property type="match status" value="1"/>
</dbReference>
<organism evidence="9 10">
    <name type="scientific">Diaporthe australafricana</name>
    <dbReference type="NCBI Taxonomy" id="127596"/>
    <lineage>
        <taxon>Eukaryota</taxon>
        <taxon>Fungi</taxon>
        <taxon>Dikarya</taxon>
        <taxon>Ascomycota</taxon>
        <taxon>Pezizomycotina</taxon>
        <taxon>Sordariomycetes</taxon>
        <taxon>Sordariomycetidae</taxon>
        <taxon>Diaporthales</taxon>
        <taxon>Diaporthaceae</taxon>
        <taxon>Diaporthe</taxon>
    </lineage>
</organism>
<sequence>MDNEFRSQANLLGFYRFVSNDRALREASTEADTLLSDFQAETYSRQDLFQLVHAVHQVNHSLGHESALLLERIHDQYIQSGAAIKDAEQRHRFIVIKPRLSRIRASFLKNINSEEEFISVTAEELEGVPENILSLLEKTAQEDTFRIYLADPGDTAIMSYAKAGTRKHLFIAGQNRCSGNIPLLKEAVVLRLEAANFLGFPNYAALRLQGRVVKTAETVTKFLADVRKKLIPGGLHAMKMLGDLKKSGIEK</sequence>
<evidence type="ECO:0000256" key="2">
    <source>
        <dbReference type="ARBA" id="ARBA00022670"/>
    </source>
</evidence>
<evidence type="ECO:0000256" key="5">
    <source>
        <dbReference type="ARBA" id="ARBA00022833"/>
    </source>
</evidence>
<proteinExistence type="inferred from homology"/>
<comment type="caution">
    <text evidence="9">The sequence shown here is derived from an EMBL/GenBank/DDBJ whole genome shotgun (WGS) entry which is preliminary data.</text>
</comment>
<evidence type="ECO:0000256" key="7">
    <source>
        <dbReference type="RuleBase" id="RU003435"/>
    </source>
</evidence>
<dbReference type="Gene3D" id="1.10.1370.10">
    <property type="entry name" value="Neurolysin, domain 3"/>
    <property type="match status" value="1"/>
</dbReference>
<dbReference type="SUPFAM" id="SSF55486">
    <property type="entry name" value="Metalloproteases ('zincins'), catalytic domain"/>
    <property type="match status" value="1"/>
</dbReference>
<evidence type="ECO:0000256" key="1">
    <source>
        <dbReference type="ARBA" id="ARBA00006040"/>
    </source>
</evidence>
<evidence type="ECO:0000313" key="9">
    <source>
        <dbReference type="EMBL" id="KAL1848932.1"/>
    </source>
</evidence>
<dbReference type="InterPro" id="IPR045090">
    <property type="entry name" value="Pept_M3A_M3B"/>
</dbReference>
<evidence type="ECO:0000313" key="10">
    <source>
        <dbReference type="Proteomes" id="UP001583177"/>
    </source>
</evidence>
<evidence type="ECO:0000256" key="6">
    <source>
        <dbReference type="ARBA" id="ARBA00023049"/>
    </source>
</evidence>
<comment type="similarity">
    <text evidence="1 7">Belongs to the peptidase M3 family.</text>
</comment>
<keyword evidence="2 7" id="KW-0645">Protease</keyword>
<evidence type="ECO:0000256" key="4">
    <source>
        <dbReference type="ARBA" id="ARBA00022801"/>
    </source>
</evidence>
<keyword evidence="10" id="KW-1185">Reference proteome</keyword>
<protein>
    <recommendedName>
        <fullName evidence="8">Peptidase M3A/M3B catalytic domain-containing protein</fullName>
    </recommendedName>
</protein>
<feature type="domain" description="Peptidase M3A/M3B catalytic" evidence="8">
    <location>
        <begin position="158"/>
        <end position="246"/>
    </location>
</feature>
<reference evidence="9 10" key="1">
    <citation type="journal article" date="2024" name="IMA Fungus">
        <title>IMA Genome - F19 : A genome assembly and annotation guide to empower mycologists, including annotated draft genome sequences of Ceratocystis pirilliformis, Diaporthe australafricana, Fusarium ophioides, Paecilomyces lecythidis, and Sporothrix stenoceras.</title>
        <authorList>
            <person name="Aylward J."/>
            <person name="Wilson A.M."/>
            <person name="Visagie C.M."/>
            <person name="Spraker J."/>
            <person name="Barnes I."/>
            <person name="Buitendag C."/>
            <person name="Ceriani C."/>
            <person name="Del Mar Angel L."/>
            <person name="du Plessis D."/>
            <person name="Fuchs T."/>
            <person name="Gasser K."/>
            <person name="Kramer D."/>
            <person name="Li W."/>
            <person name="Munsamy K."/>
            <person name="Piso A."/>
            <person name="Price J.L."/>
            <person name="Sonnekus B."/>
            <person name="Thomas C."/>
            <person name="van der Nest A."/>
            <person name="van Dijk A."/>
            <person name="van Heerden A."/>
            <person name="van Vuuren N."/>
            <person name="Yilmaz N."/>
            <person name="Duong T.A."/>
            <person name="van der Merwe N.A."/>
            <person name="Wingfield M.J."/>
            <person name="Wingfield B.D."/>
        </authorList>
    </citation>
    <scope>NUCLEOTIDE SEQUENCE [LARGE SCALE GENOMIC DNA]</scope>
    <source>
        <strain evidence="9 10">CMW 18300</strain>
    </source>
</reference>
<comment type="cofactor">
    <cofactor evidence="7">
        <name>Zn(2+)</name>
        <dbReference type="ChEBI" id="CHEBI:29105"/>
    </cofactor>
    <text evidence="7">Binds 1 zinc ion.</text>
</comment>
<keyword evidence="5 7" id="KW-0862">Zinc</keyword>
<gene>
    <name evidence="9" type="ORF">Daus18300_013441</name>
</gene>
<evidence type="ECO:0000259" key="8">
    <source>
        <dbReference type="Pfam" id="PF01432"/>
    </source>
</evidence>
<evidence type="ECO:0000256" key="3">
    <source>
        <dbReference type="ARBA" id="ARBA00022723"/>
    </source>
</evidence>
<keyword evidence="3 7" id="KW-0479">Metal-binding</keyword>
<dbReference type="Proteomes" id="UP001583177">
    <property type="component" value="Unassembled WGS sequence"/>
</dbReference>
<keyword evidence="4 7" id="KW-0378">Hydrolase</keyword>
<dbReference type="InterPro" id="IPR001567">
    <property type="entry name" value="Pept_M3A_M3B_dom"/>
</dbReference>